<dbReference type="Pfam" id="PF05170">
    <property type="entry name" value="AsmA"/>
    <property type="match status" value="1"/>
</dbReference>
<dbReference type="Proteomes" id="UP000182680">
    <property type="component" value="Unassembled WGS sequence"/>
</dbReference>
<evidence type="ECO:0000259" key="2">
    <source>
        <dbReference type="Pfam" id="PF05170"/>
    </source>
</evidence>
<feature type="compositionally biased region" description="Polar residues" evidence="1">
    <location>
        <begin position="667"/>
        <end position="676"/>
    </location>
</feature>
<dbReference type="GO" id="GO:0005886">
    <property type="term" value="C:plasma membrane"/>
    <property type="evidence" value="ECO:0007669"/>
    <property type="project" value="TreeGrafter"/>
</dbReference>
<dbReference type="GO" id="GO:0090313">
    <property type="term" value="P:regulation of protein targeting to membrane"/>
    <property type="evidence" value="ECO:0007669"/>
    <property type="project" value="TreeGrafter"/>
</dbReference>
<feature type="region of interest" description="Disordered" evidence="1">
    <location>
        <begin position="666"/>
        <end position="686"/>
    </location>
</feature>
<feature type="domain" description="AsmA" evidence="2">
    <location>
        <begin position="6"/>
        <end position="549"/>
    </location>
</feature>
<evidence type="ECO:0000313" key="3">
    <source>
        <dbReference type="EMBL" id="SFW25907.1"/>
    </source>
</evidence>
<protein>
    <submittedName>
        <fullName evidence="3">AsmA protein</fullName>
    </submittedName>
</protein>
<dbReference type="EMBL" id="FPIW01000006">
    <property type="protein sequence ID" value="SFW25907.1"/>
    <property type="molecule type" value="Genomic_DNA"/>
</dbReference>
<proteinExistence type="predicted"/>
<dbReference type="InterPro" id="IPR007844">
    <property type="entry name" value="AsmA"/>
</dbReference>
<name>A0AA94L1E9_DESDE</name>
<reference evidence="4" key="1">
    <citation type="submission" date="2016-11" db="EMBL/GenBank/DDBJ databases">
        <authorList>
            <person name="Jaros S."/>
            <person name="Januszkiewicz K."/>
            <person name="Wedrychowicz H."/>
        </authorList>
    </citation>
    <scope>NUCLEOTIDE SEQUENCE [LARGE SCALE GENOMIC DNA]</scope>
    <source>
        <strain evidence="4">DSM 7057</strain>
    </source>
</reference>
<feature type="region of interest" description="Disordered" evidence="1">
    <location>
        <begin position="405"/>
        <end position="433"/>
    </location>
</feature>
<dbReference type="AlphaFoldDB" id="A0AA94L1E9"/>
<comment type="caution">
    <text evidence="3">The sequence shown here is derived from an EMBL/GenBank/DDBJ whole genome shotgun (WGS) entry which is preliminary data.</text>
</comment>
<evidence type="ECO:0000313" key="4">
    <source>
        <dbReference type="Proteomes" id="UP000182680"/>
    </source>
</evidence>
<organism evidence="3 4">
    <name type="scientific">Desulfovibrio desulfuricans</name>
    <dbReference type="NCBI Taxonomy" id="876"/>
    <lineage>
        <taxon>Bacteria</taxon>
        <taxon>Pseudomonadati</taxon>
        <taxon>Thermodesulfobacteriota</taxon>
        <taxon>Desulfovibrionia</taxon>
        <taxon>Desulfovibrionales</taxon>
        <taxon>Desulfovibrionaceae</taxon>
        <taxon>Desulfovibrio</taxon>
    </lineage>
</organism>
<gene>
    <name evidence="3" type="ORF">SAMN02910291_00597</name>
</gene>
<dbReference type="RefSeq" id="WP_072311336.1">
    <property type="nucleotide sequence ID" value="NZ_FPIW01000006.1"/>
</dbReference>
<feature type="compositionally biased region" description="Low complexity" evidence="1">
    <location>
        <begin position="129"/>
        <end position="138"/>
    </location>
</feature>
<feature type="region of interest" description="Disordered" evidence="1">
    <location>
        <begin position="119"/>
        <end position="165"/>
    </location>
</feature>
<accession>A0AA94L1E9</accession>
<dbReference type="PANTHER" id="PTHR30441:SF4">
    <property type="entry name" value="PROTEIN ASMA"/>
    <property type="match status" value="1"/>
</dbReference>
<dbReference type="InterPro" id="IPR052894">
    <property type="entry name" value="AsmA-related"/>
</dbReference>
<evidence type="ECO:0000256" key="1">
    <source>
        <dbReference type="SAM" id="MobiDB-lite"/>
    </source>
</evidence>
<dbReference type="PANTHER" id="PTHR30441">
    <property type="entry name" value="DUF748 DOMAIN-CONTAINING PROTEIN"/>
    <property type="match status" value="1"/>
</dbReference>
<sequence length="695" mass="73218">MKRFLLWTMGIVLAAVAVLAVMLGRMDTDFVIRQIADATAGATGKPLVFESSPKISFFPPGVSFGQARWGQAEQDDSLAVSVKGGMAELEFMPLLSGNVILREVRLDNPTVTVRQNAQVIKNGKQPTDAAAAEKNAAADNGSARENTSPAKSVKPDAAPRDAAPPVELKRLVIRQGSLNITDTQGQDIKISDLNISAENLRPEQETTARCDFTIALGDAPGTPGHISGNLALSAKLRYAPPMLTLRQASLTFNPLSGPLPREAGPLQLNIEGSLDLNSMRMRVDKGWLATPQARLGIQGEAAFSPPAFTGNAEIDGSPRKLAAMAGLNLKPVAQGVTDGLNLKARLAYGNNSLNLSDIHARVDDITLRGQFRLGLEPGAPLSITADVQVGAINLDNYLPLPAAPAKNSKTDAAPANASTVASKKEKGEAGKTPMPDINIRLTLAGLNKDKLQFRDIQLAAQGLRGNYTITALSAILGSGGKVRATGAARLADTASPAYAVKGTASDVNLGNLLESLGKGRPLSGTALLEADLTMAGKDVTALQNSLSGKGLLEIRRMRLESVPTLPQNIPGLQGRVPDTFELVRAPFTARSGEIDVNPFSASAQGLNARGRAAINLPRQHLDATVNVETLGMTIPLIIRGPFDNISYSADPRFALDAASKLPAILQGKTSKSGTDPQRQDDMRGAGDLIRGLFGR</sequence>